<gene>
    <name evidence="1" type="ORF">WS71_17035</name>
</gene>
<reference evidence="1 2" key="1">
    <citation type="submission" date="2015-12" db="EMBL/GenBank/DDBJ databases">
        <title>Diversity of Burkholderia near neighbor genomes.</title>
        <authorList>
            <person name="Sahl J."/>
            <person name="Wagner D."/>
            <person name="Keim P."/>
        </authorList>
    </citation>
    <scope>NUCLEOTIDE SEQUENCE [LARGE SCALE GENOMIC DNA]</scope>
    <source>
        <strain evidence="1 2">BDU8</strain>
    </source>
</reference>
<accession>A0A1B4G7B1</accession>
<dbReference type="Proteomes" id="UP000067711">
    <property type="component" value="Chromosome 1"/>
</dbReference>
<name>A0A1B4G7B1_9BURK</name>
<dbReference type="AlphaFoldDB" id="A0A1B4G7B1"/>
<evidence type="ECO:0000313" key="2">
    <source>
        <dbReference type="Proteomes" id="UP000067711"/>
    </source>
</evidence>
<sequence>MAKYGLYEPLYRAGQELSGDAFLPWEIADNRAASWREFRILVDMYRQGVHRRHAATGLFSPKFSLKAKITADEFTRFADGQPDFDVCFINPFPQLPYWSFNAWMQGEHVHPGLSAAAQALLDVSGIGWNLERVPRQNAGVLAYCNFWIGTPRFWDAYVGGVLVPIAEFLETNPEHPAARAVMIDTTHTDSAHFLPFIVERLFSTYLSFNQSCKVSSYPIPDKSIDSYCIDDFERLLVRHMKPLVDEADRSGHFDCRLIEQMDFMCALWTQHFFDLYAHIPHPHTGQTLC</sequence>
<dbReference type="EMBL" id="CP013389">
    <property type="protein sequence ID" value="AOJ11798.1"/>
    <property type="molecule type" value="Genomic_DNA"/>
</dbReference>
<evidence type="ECO:0000313" key="1">
    <source>
        <dbReference type="EMBL" id="AOJ11798.1"/>
    </source>
</evidence>
<protein>
    <submittedName>
        <fullName evidence="1">Uncharacterized protein</fullName>
    </submittedName>
</protein>
<proteinExistence type="predicted"/>
<organism evidence="1 2">
    <name type="scientific">Burkholderia mayonis</name>
    <dbReference type="NCBI Taxonomy" id="1385591"/>
    <lineage>
        <taxon>Bacteria</taxon>
        <taxon>Pseudomonadati</taxon>
        <taxon>Pseudomonadota</taxon>
        <taxon>Betaproteobacteria</taxon>
        <taxon>Burkholderiales</taxon>
        <taxon>Burkholderiaceae</taxon>
        <taxon>Burkholderia</taxon>
        <taxon>pseudomallei group</taxon>
    </lineage>
</organism>